<sequence length="143" mass="14991">MSLPSSVSRPSKPAGGSGFTVVELVVALVVLLAAGFVVVAQKRDIQAQNRDAARKTAVNAIYYNLEDTYYPAHKYYPAALSAGDLTGLDPASLKDPAGKPVGDKASTLRYEPIGCDGAGKCSGYTLRAILEKEAAFVKSSPAR</sequence>
<keyword evidence="1" id="KW-0812">Transmembrane</keyword>
<evidence type="ECO:0000256" key="1">
    <source>
        <dbReference type="SAM" id="Phobius"/>
    </source>
</evidence>
<keyword evidence="1" id="KW-1133">Transmembrane helix</keyword>
<dbReference type="AlphaFoldDB" id="A0A4Q0AL15"/>
<protein>
    <recommendedName>
        <fullName evidence="4">Prepilin-type N-terminal cleavage/methylation domain-containing protein</fullName>
    </recommendedName>
</protein>
<accession>A0A4Q0AL15</accession>
<reference evidence="2" key="1">
    <citation type="submission" date="2019-01" db="EMBL/GenBank/DDBJ databases">
        <title>Genomic signatures and co-occurrence patterns of the ultra-small Saccharimodia (Patescibacteria phylum) suggest a symbiotic lifestyle.</title>
        <authorList>
            <person name="Lemos L."/>
            <person name="Medeiros J."/>
            <person name="Andreote F."/>
            <person name="Fernandes G."/>
            <person name="Varani A."/>
            <person name="Oliveira G."/>
            <person name="Pylro V."/>
        </authorList>
    </citation>
    <scope>NUCLEOTIDE SEQUENCE [LARGE SCALE GENOMIC DNA]</scope>
    <source>
        <strain evidence="2">AMD01</strain>
    </source>
</reference>
<gene>
    <name evidence="2" type="ORF">EOT04_00575</name>
</gene>
<name>A0A4Q0AL15_9BACT</name>
<evidence type="ECO:0008006" key="4">
    <source>
        <dbReference type="Google" id="ProtNLM"/>
    </source>
</evidence>
<dbReference type="Proteomes" id="UP000289269">
    <property type="component" value="Unassembled WGS sequence"/>
</dbReference>
<proteinExistence type="predicted"/>
<feature type="transmembrane region" description="Helical" evidence="1">
    <location>
        <begin position="20"/>
        <end position="40"/>
    </location>
</feature>
<comment type="caution">
    <text evidence="2">The sequence shown here is derived from an EMBL/GenBank/DDBJ whole genome shotgun (WGS) entry which is preliminary data.</text>
</comment>
<dbReference type="EMBL" id="SCKW01000003">
    <property type="protein sequence ID" value="RWZ79742.1"/>
    <property type="molecule type" value="Genomic_DNA"/>
</dbReference>
<keyword evidence="1" id="KW-0472">Membrane</keyword>
<keyword evidence="3" id="KW-1185">Reference proteome</keyword>
<evidence type="ECO:0000313" key="2">
    <source>
        <dbReference type="EMBL" id="RWZ79742.1"/>
    </source>
</evidence>
<evidence type="ECO:0000313" key="3">
    <source>
        <dbReference type="Proteomes" id="UP000289269"/>
    </source>
</evidence>
<organism evidence="2 3">
    <name type="scientific">Candidatus Chaera renei</name>
    <dbReference type="NCBI Taxonomy" id="2506947"/>
    <lineage>
        <taxon>Bacteria</taxon>
        <taxon>Candidatus Saccharimonadota</taxon>
        <taxon>Candidatus Saccharimonadia</taxon>
        <taxon>Candidatus Saccharimonadales</taxon>
        <taxon>Candidatus Saccharimonadaceae</taxon>
        <taxon>Candidatus Chaera</taxon>
    </lineage>
</organism>